<dbReference type="Pfam" id="PF13878">
    <property type="entry name" value="zf-C2H2_3"/>
    <property type="match status" value="1"/>
</dbReference>
<dbReference type="PANTHER" id="PTHR45884:SF2">
    <property type="entry name" value="N-ACETYLTRANSFERASE ECO"/>
    <property type="match status" value="1"/>
</dbReference>
<dbReference type="STRING" id="1043002.A0A074XCW4"/>
<dbReference type="OrthoDB" id="428854at2759"/>
<evidence type="ECO:0000313" key="13">
    <source>
        <dbReference type="EMBL" id="KEQ83360.1"/>
    </source>
</evidence>
<dbReference type="GO" id="GO:0000785">
    <property type="term" value="C:chromatin"/>
    <property type="evidence" value="ECO:0007669"/>
    <property type="project" value="TreeGrafter"/>
</dbReference>
<evidence type="ECO:0000256" key="2">
    <source>
        <dbReference type="ARBA" id="ARBA00005816"/>
    </source>
</evidence>
<evidence type="ECO:0000256" key="1">
    <source>
        <dbReference type="ARBA" id="ARBA00004123"/>
    </source>
</evidence>
<evidence type="ECO:0000256" key="5">
    <source>
        <dbReference type="ARBA" id="ARBA00022771"/>
    </source>
</evidence>
<evidence type="ECO:0000256" key="10">
    <source>
        <dbReference type="SAM" id="MobiDB-lite"/>
    </source>
</evidence>
<accession>A0A074XCW4</accession>
<dbReference type="RefSeq" id="XP_029759547.1">
    <property type="nucleotide sequence ID" value="XM_029903850.1"/>
</dbReference>
<gene>
    <name evidence="13" type="ORF">M438DRAFT_335979</name>
</gene>
<keyword evidence="9" id="KW-0012">Acyltransferase</keyword>
<name>A0A074XCW4_AURPU</name>
<feature type="region of interest" description="Disordered" evidence="10">
    <location>
        <begin position="274"/>
        <end position="293"/>
    </location>
</feature>
<keyword evidence="3" id="KW-0808">Transferase</keyword>
<dbReference type="EMBL" id="KL584984">
    <property type="protein sequence ID" value="KEQ83360.1"/>
    <property type="molecule type" value="Genomic_DNA"/>
</dbReference>
<evidence type="ECO:0000256" key="6">
    <source>
        <dbReference type="ARBA" id="ARBA00022833"/>
    </source>
</evidence>
<dbReference type="GO" id="GO:0005634">
    <property type="term" value="C:nucleus"/>
    <property type="evidence" value="ECO:0007669"/>
    <property type="project" value="UniProtKB-SubCell"/>
</dbReference>
<evidence type="ECO:0000256" key="9">
    <source>
        <dbReference type="ARBA" id="ARBA00023315"/>
    </source>
</evidence>
<evidence type="ECO:0000256" key="8">
    <source>
        <dbReference type="ARBA" id="ARBA00023306"/>
    </source>
</evidence>
<comment type="subcellular location">
    <subcellularLocation>
        <location evidence="1">Nucleus</location>
    </subcellularLocation>
</comment>
<feature type="region of interest" description="Disordered" evidence="10">
    <location>
        <begin position="1"/>
        <end position="83"/>
    </location>
</feature>
<dbReference type="GO" id="GO:0061733">
    <property type="term" value="F:protein-lysine-acetyltransferase activity"/>
    <property type="evidence" value="ECO:0007669"/>
    <property type="project" value="TreeGrafter"/>
</dbReference>
<evidence type="ECO:0000259" key="12">
    <source>
        <dbReference type="Pfam" id="PF13880"/>
    </source>
</evidence>
<dbReference type="Proteomes" id="UP000030706">
    <property type="component" value="Unassembled WGS sequence"/>
</dbReference>
<proteinExistence type="inferred from homology"/>
<keyword evidence="5" id="KW-0863">Zinc-finger</keyword>
<feature type="domain" description="N-acetyltransferase ESCO acetyl-transferase" evidence="12">
    <location>
        <begin position="312"/>
        <end position="379"/>
    </location>
</feature>
<dbReference type="AlphaFoldDB" id="A0A074XCW4"/>
<keyword evidence="7" id="KW-0539">Nucleus</keyword>
<comment type="similarity">
    <text evidence="2">Belongs to the acetyltransferase family. ECO subfamily.</text>
</comment>
<keyword evidence="4" id="KW-0479">Metal-binding</keyword>
<feature type="domain" description="N-acetyltransferase ESCO zinc-finger" evidence="11">
    <location>
        <begin position="115"/>
        <end position="152"/>
    </location>
</feature>
<dbReference type="HOGENOM" id="CLU_039183_2_2_1"/>
<keyword evidence="14" id="KW-1185">Reference proteome</keyword>
<evidence type="ECO:0000313" key="14">
    <source>
        <dbReference type="Proteomes" id="UP000030706"/>
    </source>
</evidence>
<sequence length="381" mass="42251">MSSTSNRPPLRTYSKTYSKRKHQDGSDGTLKRRRVSIVENEDSESAPSSDLGFPSSDNAIFSDENLPPSTPPSSPPCVAASPKTVPTKLRLSELKDDKSTLVMKPPSKTQKSLVQMQLNFGQSMRKTCKECRMEFVPSAPEDVALHKKFHAQHTNGVSMDRDFLTKVKTEKAVWHGPNGDFIISLSSQDPRHWLKKARAVFDMATADLGAVDISDEKLWGWQTSTSAAQKNSADAKEGSCDRYKLYLYIDNGRCVGVCLAEGIEKAFKVLESKKGVRGEEEEEEEKETVTTTSDLPRIQGSELLSVSEEANEAAIGISRIWTSKGSRKKGIAKALLKCVAKTFLTKVTAKDMVAFSQPTEMGTALARRWFGQEYGWHVYID</sequence>
<reference evidence="13 14" key="1">
    <citation type="journal article" date="2014" name="BMC Genomics">
        <title>Genome sequencing of four Aureobasidium pullulans varieties: biotechnological potential, stress tolerance, and description of new species.</title>
        <authorList>
            <person name="Gostin Ar C."/>
            <person name="Ohm R.A."/>
            <person name="Kogej T."/>
            <person name="Sonjak S."/>
            <person name="Turk M."/>
            <person name="Zajc J."/>
            <person name="Zalar P."/>
            <person name="Grube M."/>
            <person name="Sun H."/>
            <person name="Han J."/>
            <person name="Sharma A."/>
            <person name="Chiniquy J."/>
            <person name="Ngan C.Y."/>
            <person name="Lipzen A."/>
            <person name="Barry K."/>
            <person name="Grigoriev I.V."/>
            <person name="Gunde-Cimerman N."/>
        </authorList>
    </citation>
    <scope>NUCLEOTIDE SEQUENCE [LARGE SCALE GENOMIC DNA]</scope>
    <source>
        <strain evidence="13 14">EXF-150</strain>
    </source>
</reference>
<dbReference type="GO" id="GO:0008270">
    <property type="term" value="F:zinc ion binding"/>
    <property type="evidence" value="ECO:0007669"/>
    <property type="project" value="UniProtKB-KW"/>
</dbReference>
<keyword evidence="8" id="KW-0131">Cell cycle</keyword>
<organism evidence="13 14">
    <name type="scientific">Aureobasidium pullulans EXF-150</name>
    <dbReference type="NCBI Taxonomy" id="1043002"/>
    <lineage>
        <taxon>Eukaryota</taxon>
        <taxon>Fungi</taxon>
        <taxon>Dikarya</taxon>
        <taxon>Ascomycota</taxon>
        <taxon>Pezizomycotina</taxon>
        <taxon>Dothideomycetes</taxon>
        <taxon>Dothideomycetidae</taxon>
        <taxon>Dothideales</taxon>
        <taxon>Saccotheciaceae</taxon>
        <taxon>Aureobasidium</taxon>
    </lineage>
</organism>
<keyword evidence="6" id="KW-0862">Zinc</keyword>
<evidence type="ECO:0000256" key="4">
    <source>
        <dbReference type="ARBA" id="ARBA00022723"/>
    </source>
</evidence>
<evidence type="ECO:0008006" key="15">
    <source>
        <dbReference type="Google" id="ProtNLM"/>
    </source>
</evidence>
<evidence type="ECO:0000259" key="11">
    <source>
        <dbReference type="Pfam" id="PF13878"/>
    </source>
</evidence>
<dbReference type="GeneID" id="40746156"/>
<evidence type="ECO:0000256" key="3">
    <source>
        <dbReference type="ARBA" id="ARBA00022679"/>
    </source>
</evidence>
<dbReference type="Pfam" id="PF13880">
    <property type="entry name" value="Acetyltransf_13"/>
    <property type="match status" value="1"/>
</dbReference>
<dbReference type="PANTHER" id="PTHR45884">
    <property type="entry name" value="N-ACETYLTRANSFERASE ECO"/>
    <property type="match status" value="1"/>
</dbReference>
<dbReference type="InterPro" id="IPR028005">
    <property type="entry name" value="AcTrfase_ESCO_Znf_dom"/>
</dbReference>
<evidence type="ECO:0000256" key="7">
    <source>
        <dbReference type="ARBA" id="ARBA00023242"/>
    </source>
</evidence>
<dbReference type="GO" id="GO:0007064">
    <property type="term" value="P:mitotic sister chromatid cohesion"/>
    <property type="evidence" value="ECO:0007669"/>
    <property type="project" value="TreeGrafter"/>
</dbReference>
<protein>
    <recommendedName>
        <fullName evidence="15">Sister chromatid cohesion acetyltransferas-like protein Eco1</fullName>
    </recommendedName>
</protein>
<dbReference type="InterPro" id="IPR028009">
    <property type="entry name" value="ESCO_Acetyltransf_dom"/>
</dbReference>